<name>A0A3E1F017_9FLAO</name>
<dbReference type="AlphaFoldDB" id="A0A3E1F017"/>
<dbReference type="OrthoDB" id="965683at2"/>
<dbReference type="EMBL" id="QURB01000002">
    <property type="protein sequence ID" value="RFC55169.1"/>
    <property type="molecule type" value="Genomic_DNA"/>
</dbReference>
<evidence type="ECO:0008006" key="4">
    <source>
        <dbReference type="Google" id="ProtNLM"/>
    </source>
</evidence>
<dbReference type="InterPro" id="IPR011250">
    <property type="entry name" value="OMP/PagP_B-barrel"/>
</dbReference>
<dbReference type="Proteomes" id="UP000257127">
    <property type="component" value="Unassembled WGS sequence"/>
</dbReference>
<evidence type="ECO:0000256" key="1">
    <source>
        <dbReference type="SAM" id="SignalP"/>
    </source>
</evidence>
<keyword evidence="1" id="KW-0732">Signal</keyword>
<dbReference type="Gene3D" id="2.40.160.20">
    <property type="match status" value="1"/>
</dbReference>
<accession>A0A3E1F017</accession>
<protein>
    <recommendedName>
        <fullName evidence="4">Outer membrane protein beta-barrel domain-containing protein</fullName>
    </recommendedName>
</protein>
<evidence type="ECO:0000313" key="2">
    <source>
        <dbReference type="EMBL" id="RFC55169.1"/>
    </source>
</evidence>
<reference evidence="2 3" key="1">
    <citation type="submission" date="2018-08" db="EMBL/GenBank/DDBJ databases">
        <title>The draft genome squence of Brumimicrobium sp. N62.</title>
        <authorList>
            <person name="Du Z.-J."/>
            <person name="Luo H.-R."/>
        </authorList>
    </citation>
    <scope>NUCLEOTIDE SEQUENCE [LARGE SCALE GENOMIC DNA]</scope>
    <source>
        <strain evidence="2 3">N62</strain>
    </source>
</reference>
<evidence type="ECO:0000313" key="3">
    <source>
        <dbReference type="Proteomes" id="UP000257127"/>
    </source>
</evidence>
<feature type="chain" id="PRO_5017735599" description="Outer membrane protein beta-barrel domain-containing protein" evidence="1">
    <location>
        <begin position="23"/>
        <end position="242"/>
    </location>
</feature>
<organism evidence="2 3">
    <name type="scientific">Brumimicrobium aurantiacum</name>
    <dbReference type="NCBI Taxonomy" id="1737063"/>
    <lineage>
        <taxon>Bacteria</taxon>
        <taxon>Pseudomonadati</taxon>
        <taxon>Bacteroidota</taxon>
        <taxon>Flavobacteriia</taxon>
        <taxon>Flavobacteriales</taxon>
        <taxon>Crocinitomicaceae</taxon>
        <taxon>Brumimicrobium</taxon>
    </lineage>
</organism>
<keyword evidence="3" id="KW-1185">Reference proteome</keyword>
<dbReference type="RefSeq" id="WP_116880148.1">
    <property type="nucleotide sequence ID" value="NZ_QURB01000002.1"/>
</dbReference>
<proteinExistence type="predicted"/>
<gene>
    <name evidence="2" type="ORF">DXU93_04940</name>
</gene>
<comment type="caution">
    <text evidence="2">The sequence shown here is derived from an EMBL/GenBank/DDBJ whole genome shotgun (WGS) entry which is preliminary data.</text>
</comment>
<sequence length="242" mass="26127">MKKIILTGCLAVSALFAGSANAQTFADVEKPTDATPFSIETTLGGTYGNGMNWTAPALRGRYFLDNNIAVRLQVGLGDGMGSAMSTTERYYENADGSGGEGTLEFNRMAVNLQLGGEYHFVGTQKLDPYAYLGVNFGFGNQKIVATELDPTDTYNADYSYESSGSYSNIGGVLGLGMDFYFVENVYIGAELGLGVTGFTYQDQERTDNFVVGGTQQTVENKVAGYKESFIGTQGMLRLGWRF</sequence>
<dbReference type="SUPFAM" id="SSF56925">
    <property type="entry name" value="OMPA-like"/>
    <property type="match status" value="1"/>
</dbReference>
<feature type="signal peptide" evidence="1">
    <location>
        <begin position="1"/>
        <end position="22"/>
    </location>
</feature>